<evidence type="ECO:0000313" key="3">
    <source>
        <dbReference type="Proteomes" id="UP001597497"/>
    </source>
</evidence>
<feature type="transmembrane region" description="Helical" evidence="1">
    <location>
        <begin position="128"/>
        <end position="148"/>
    </location>
</feature>
<dbReference type="EMBL" id="JBHUMM010000002">
    <property type="protein sequence ID" value="MFD2670374.1"/>
    <property type="molecule type" value="Genomic_DNA"/>
</dbReference>
<keyword evidence="1" id="KW-0812">Transmembrane</keyword>
<dbReference type="Proteomes" id="UP001597497">
    <property type="component" value="Unassembled WGS sequence"/>
</dbReference>
<keyword evidence="1" id="KW-0472">Membrane</keyword>
<dbReference type="PANTHER" id="PTHR39419:SF1">
    <property type="entry name" value="SLL0814 PROTEIN"/>
    <property type="match status" value="1"/>
</dbReference>
<evidence type="ECO:0000313" key="2">
    <source>
        <dbReference type="EMBL" id="MFD2670374.1"/>
    </source>
</evidence>
<comment type="caution">
    <text evidence="2">The sequence shown here is derived from an EMBL/GenBank/DDBJ whole genome shotgun (WGS) entry which is preliminary data.</text>
</comment>
<name>A0ABW5R707_9BACL</name>
<keyword evidence="1" id="KW-1133">Transmembrane helix</keyword>
<dbReference type="RefSeq" id="WP_379927754.1">
    <property type="nucleotide sequence ID" value="NZ_JBHUMM010000002.1"/>
</dbReference>
<evidence type="ECO:0000256" key="1">
    <source>
        <dbReference type="SAM" id="Phobius"/>
    </source>
</evidence>
<feature type="transmembrane region" description="Helical" evidence="1">
    <location>
        <begin position="28"/>
        <end position="45"/>
    </location>
</feature>
<dbReference type="Pfam" id="PF04240">
    <property type="entry name" value="Caroten_synth"/>
    <property type="match status" value="1"/>
</dbReference>
<accession>A0ABW5R707</accession>
<proteinExistence type="predicted"/>
<sequence>MISKLYWFWYLVGLLLMSFYHVPSFLSFSNGLFLIFLTLHVLTQYHKRIAREQRTALYTTSLVIFLSTFLLEWIGTETGFPFGDYHYTSVLGLSLFGVPLAIACAWIAILLMARSFTPIAWSRPKRAAIAALYAVALDLVLDPAAHAMQFWQWAPDQWAMYDVPFQNFAAWYVTAFVLLLLLPIPDWKDSPTPLVRTYQGLLIMFGVLCAKHGMPLLLLAAAGWIAIVEWREKWRGSHAHRKQTKVV</sequence>
<feature type="transmembrane region" description="Helical" evidence="1">
    <location>
        <begin position="168"/>
        <end position="188"/>
    </location>
</feature>
<dbReference type="InterPro" id="IPR007354">
    <property type="entry name" value="CruF-like"/>
</dbReference>
<feature type="transmembrane region" description="Helical" evidence="1">
    <location>
        <begin position="200"/>
        <end position="227"/>
    </location>
</feature>
<keyword evidence="3" id="KW-1185">Reference proteome</keyword>
<gene>
    <name evidence="2" type="ORF">ACFSUC_01985</name>
</gene>
<feature type="transmembrane region" description="Helical" evidence="1">
    <location>
        <begin position="57"/>
        <end position="75"/>
    </location>
</feature>
<organism evidence="2 3">
    <name type="scientific">Marinicrinis sediminis</name>
    <dbReference type="NCBI Taxonomy" id="1652465"/>
    <lineage>
        <taxon>Bacteria</taxon>
        <taxon>Bacillati</taxon>
        <taxon>Bacillota</taxon>
        <taxon>Bacilli</taxon>
        <taxon>Bacillales</taxon>
        <taxon>Paenibacillaceae</taxon>
    </lineage>
</organism>
<reference evidence="3" key="1">
    <citation type="journal article" date="2019" name="Int. J. Syst. Evol. Microbiol.">
        <title>The Global Catalogue of Microorganisms (GCM) 10K type strain sequencing project: providing services to taxonomists for standard genome sequencing and annotation.</title>
        <authorList>
            <consortium name="The Broad Institute Genomics Platform"/>
            <consortium name="The Broad Institute Genome Sequencing Center for Infectious Disease"/>
            <person name="Wu L."/>
            <person name="Ma J."/>
        </authorList>
    </citation>
    <scope>NUCLEOTIDE SEQUENCE [LARGE SCALE GENOMIC DNA]</scope>
    <source>
        <strain evidence="3">KCTC 33676</strain>
    </source>
</reference>
<protein>
    <submittedName>
        <fullName evidence="2">Carotenoid biosynthesis protein</fullName>
    </submittedName>
</protein>
<feature type="transmembrane region" description="Helical" evidence="1">
    <location>
        <begin position="95"/>
        <end position="116"/>
    </location>
</feature>
<dbReference type="PANTHER" id="PTHR39419">
    <property type="entry name" value="SLL0814 PROTEIN"/>
    <property type="match status" value="1"/>
</dbReference>